<gene>
    <name evidence="1" type="ORF">Adt_10499</name>
</gene>
<protein>
    <recommendedName>
        <fullName evidence="3">Cullin N-terminal domain-containing protein</fullName>
    </recommendedName>
</protein>
<proteinExistence type="predicted"/>
<sequence>MGEHIREMLVLWKKVRQLGHTITGRQVTLYTLLEEWIGMTESIYNYLWEVVVPTLLREIDYEALYAKLMTQHKQALDDALKFFEDHTYLLRYIFLKMHFHLFQTMTPHSERFLERMVAGSVLTTMDME</sequence>
<keyword evidence="2" id="KW-1185">Reference proteome</keyword>
<dbReference type="Proteomes" id="UP001604336">
    <property type="component" value="Unassembled WGS sequence"/>
</dbReference>
<organism evidence="1 2">
    <name type="scientific">Abeliophyllum distichum</name>
    <dbReference type="NCBI Taxonomy" id="126358"/>
    <lineage>
        <taxon>Eukaryota</taxon>
        <taxon>Viridiplantae</taxon>
        <taxon>Streptophyta</taxon>
        <taxon>Embryophyta</taxon>
        <taxon>Tracheophyta</taxon>
        <taxon>Spermatophyta</taxon>
        <taxon>Magnoliopsida</taxon>
        <taxon>eudicotyledons</taxon>
        <taxon>Gunneridae</taxon>
        <taxon>Pentapetalae</taxon>
        <taxon>asterids</taxon>
        <taxon>lamiids</taxon>
        <taxon>Lamiales</taxon>
        <taxon>Oleaceae</taxon>
        <taxon>Forsythieae</taxon>
        <taxon>Abeliophyllum</taxon>
    </lineage>
</organism>
<name>A0ABD1UKE5_9LAMI</name>
<evidence type="ECO:0008006" key="3">
    <source>
        <dbReference type="Google" id="ProtNLM"/>
    </source>
</evidence>
<dbReference type="AlphaFoldDB" id="A0ABD1UKE5"/>
<evidence type="ECO:0000313" key="2">
    <source>
        <dbReference type="Proteomes" id="UP001604336"/>
    </source>
</evidence>
<dbReference type="EMBL" id="JBFOLK010000003">
    <property type="protein sequence ID" value="KAL2525445.1"/>
    <property type="molecule type" value="Genomic_DNA"/>
</dbReference>
<accession>A0ABD1UKE5</accession>
<comment type="caution">
    <text evidence="1">The sequence shown here is derived from an EMBL/GenBank/DDBJ whole genome shotgun (WGS) entry which is preliminary data.</text>
</comment>
<evidence type="ECO:0000313" key="1">
    <source>
        <dbReference type="EMBL" id="KAL2525445.1"/>
    </source>
</evidence>
<reference evidence="2" key="1">
    <citation type="submission" date="2024-07" db="EMBL/GenBank/DDBJ databases">
        <title>Two chromosome-level genome assemblies of Korean endemic species Abeliophyllum distichum and Forsythia ovata (Oleaceae).</title>
        <authorList>
            <person name="Jang H."/>
        </authorList>
    </citation>
    <scope>NUCLEOTIDE SEQUENCE [LARGE SCALE GENOMIC DNA]</scope>
</reference>